<evidence type="ECO:0000313" key="11">
    <source>
        <dbReference type="Proteomes" id="UP001153069"/>
    </source>
</evidence>
<dbReference type="SMART" id="SM01144">
    <property type="entry name" value="DTW"/>
    <property type="match status" value="1"/>
</dbReference>
<dbReference type="AlphaFoldDB" id="A0A9N8DVD6"/>
<dbReference type="Proteomes" id="UP001153069">
    <property type="component" value="Unassembled WGS sequence"/>
</dbReference>
<keyword evidence="4" id="KW-0819">tRNA processing</keyword>
<comment type="catalytic activity">
    <reaction evidence="6">
        <text>a uridine in tRNA + S-adenosyl-L-methionine = a 3-[(3S)-3-amino-3-carboxypropyl]uridine in tRNA + S-methyl-5'-thioadenosine + H(+)</text>
        <dbReference type="Rhea" id="RHEA:62432"/>
        <dbReference type="Rhea" id="RHEA-COMP:13339"/>
        <dbReference type="Rhea" id="RHEA-COMP:16092"/>
        <dbReference type="ChEBI" id="CHEBI:15378"/>
        <dbReference type="ChEBI" id="CHEBI:17509"/>
        <dbReference type="ChEBI" id="CHEBI:59789"/>
        <dbReference type="ChEBI" id="CHEBI:65315"/>
        <dbReference type="ChEBI" id="CHEBI:82930"/>
        <dbReference type="EC" id="2.5.1.25"/>
    </reaction>
</comment>
<keyword evidence="2" id="KW-0808">Transferase</keyword>
<proteinExistence type="inferred from homology"/>
<gene>
    <name evidence="10" type="ORF">SEMRO_274_G105320.1</name>
</gene>
<evidence type="ECO:0000256" key="2">
    <source>
        <dbReference type="ARBA" id="ARBA00022679"/>
    </source>
</evidence>
<organism evidence="10 11">
    <name type="scientific">Seminavis robusta</name>
    <dbReference type="NCBI Taxonomy" id="568900"/>
    <lineage>
        <taxon>Eukaryota</taxon>
        <taxon>Sar</taxon>
        <taxon>Stramenopiles</taxon>
        <taxon>Ochrophyta</taxon>
        <taxon>Bacillariophyta</taxon>
        <taxon>Bacillariophyceae</taxon>
        <taxon>Bacillariophycidae</taxon>
        <taxon>Naviculales</taxon>
        <taxon>Naviculaceae</taxon>
        <taxon>Seminavis</taxon>
    </lineage>
</organism>
<keyword evidence="3" id="KW-0949">S-adenosyl-L-methionine</keyword>
<dbReference type="EMBL" id="CAICTM010000273">
    <property type="protein sequence ID" value="CAB9506644.1"/>
    <property type="molecule type" value="Genomic_DNA"/>
</dbReference>
<dbReference type="PANTHER" id="PTHR21392">
    <property type="entry name" value="TRNA-URIDINE AMINOCARBOXYPROPYLTRANSFERASE 2"/>
    <property type="match status" value="1"/>
</dbReference>
<feature type="region of interest" description="Disordered" evidence="7">
    <location>
        <begin position="347"/>
        <end position="378"/>
    </location>
</feature>
<dbReference type="Pfam" id="PF03942">
    <property type="entry name" value="DTW"/>
    <property type="match status" value="1"/>
</dbReference>
<evidence type="ECO:0000256" key="5">
    <source>
        <dbReference type="ARBA" id="ARBA00034489"/>
    </source>
</evidence>
<evidence type="ECO:0000256" key="7">
    <source>
        <dbReference type="SAM" id="MobiDB-lite"/>
    </source>
</evidence>
<feature type="signal peptide" evidence="8">
    <location>
        <begin position="1"/>
        <end position="22"/>
    </location>
</feature>
<protein>
    <recommendedName>
        <fullName evidence="1">tRNA-uridine aminocarboxypropyltransferase</fullName>
        <ecNumber evidence="1">2.5.1.25</ecNumber>
    </recommendedName>
</protein>
<evidence type="ECO:0000256" key="6">
    <source>
        <dbReference type="ARBA" id="ARBA00048718"/>
    </source>
</evidence>
<dbReference type="OrthoDB" id="408541at2759"/>
<reference evidence="10" key="1">
    <citation type="submission" date="2020-06" db="EMBL/GenBank/DDBJ databases">
        <authorList>
            <consortium name="Plant Systems Biology data submission"/>
        </authorList>
    </citation>
    <scope>NUCLEOTIDE SEQUENCE</scope>
    <source>
        <strain evidence="10">D6</strain>
    </source>
</reference>
<feature type="chain" id="PRO_5040171908" description="tRNA-uridine aminocarboxypropyltransferase" evidence="8">
    <location>
        <begin position="23"/>
        <end position="378"/>
    </location>
</feature>
<dbReference type="GO" id="GO:0008033">
    <property type="term" value="P:tRNA processing"/>
    <property type="evidence" value="ECO:0007669"/>
    <property type="project" value="UniProtKB-KW"/>
</dbReference>
<evidence type="ECO:0000313" key="10">
    <source>
        <dbReference type="EMBL" id="CAB9506644.1"/>
    </source>
</evidence>
<keyword evidence="8" id="KW-0732">Signal</keyword>
<dbReference type="InterPro" id="IPR039262">
    <property type="entry name" value="DTWD2/TAPT"/>
</dbReference>
<evidence type="ECO:0000259" key="9">
    <source>
        <dbReference type="SMART" id="SM01144"/>
    </source>
</evidence>
<feature type="domain" description="DTW" evidence="9">
    <location>
        <begin position="118"/>
        <end position="347"/>
    </location>
</feature>
<dbReference type="EC" id="2.5.1.25" evidence="1"/>
<accession>A0A9N8DVD6</accession>
<comment type="caution">
    <text evidence="10">The sequence shown here is derived from an EMBL/GenBank/DDBJ whole genome shotgun (WGS) entry which is preliminary data.</text>
</comment>
<dbReference type="GO" id="GO:0016432">
    <property type="term" value="F:tRNA-uridine aminocarboxypropyltransferase activity"/>
    <property type="evidence" value="ECO:0007669"/>
    <property type="project" value="UniProtKB-EC"/>
</dbReference>
<evidence type="ECO:0000256" key="1">
    <source>
        <dbReference type="ARBA" id="ARBA00012386"/>
    </source>
</evidence>
<comment type="similarity">
    <text evidence="5">Belongs to the TDD superfamily. DTWD2 family.</text>
</comment>
<keyword evidence="11" id="KW-1185">Reference proteome</keyword>
<dbReference type="InterPro" id="IPR005636">
    <property type="entry name" value="DTW"/>
</dbReference>
<evidence type="ECO:0000256" key="3">
    <source>
        <dbReference type="ARBA" id="ARBA00022691"/>
    </source>
</evidence>
<dbReference type="PANTHER" id="PTHR21392:SF0">
    <property type="entry name" value="TRNA-URIDINE AMINOCARBOXYPROPYLTRANSFERASE 2"/>
    <property type="match status" value="1"/>
</dbReference>
<evidence type="ECO:0000256" key="8">
    <source>
        <dbReference type="SAM" id="SignalP"/>
    </source>
</evidence>
<sequence>MKALRSWSLHLLLLLFRSCVSAWLSLNDCGRVGSIRQRTFSDDNGRFQSTTNSDIDIPQTSHDSTFLSQVEDTVSNVLNHYGRENVETSDLVLSLNPPERESFGVARCLDTRLQSFRRNKDCPRCWLQRAHCICDQCPPLMIQEESVIRRIFLLMHHKEICLAVDTAKLILACFPHHCRLVVAGIGPEYQSSMKELQEAIHQPNCLVLFPSEDAQTFADILASNSKQQQNEKREGIGSDGSVRWDLIVIDGTWSQAQKIHKRYFPPTEKGGPQRVQLSSTSLLPLHNSHNAGHQQLRRHPIDLRTISTMEATRLLLKEILGETAASTGDGTTSVWDTMLHYQKISNEAAQRQLGPPRTKATPDSQLPMQCRQPRIQPS</sequence>
<evidence type="ECO:0000256" key="4">
    <source>
        <dbReference type="ARBA" id="ARBA00022694"/>
    </source>
</evidence>
<name>A0A9N8DVD6_9STRA</name>